<dbReference type="SUPFAM" id="SSF46785">
    <property type="entry name" value="Winged helix' DNA-binding domain"/>
    <property type="match status" value="1"/>
</dbReference>
<organism evidence="6 7">
    <name type="scientific">Pseudomonas helmanticensis</name>
    <dbReference type="NCBI Taxonomy" id="1471381"/>
    <lineage>
        <taxon>Bacteria</taxon>
        <taxon>Pseudomonadati</taxon>
        <taxon>Pseudomonadota</taxon>
        <taxon>Gammaproteobacteria</taxon>
        <taxon>Pseudomonadales</taxon>
        <taxon>Pseudomonadaceae</taxon>
        <taxon>Pseudomonas</taxon>
    </lineage>
</organism>
<proteinExistence type="inferred from homology"/>
<dbReference type="EMBL" id="SOCQ01000001">
    <property type="protein sequence ID" value="TDV52975.1"/>
    <property type="molecule type" value="Genomic_DNA"/>
</dbReference>
<evidence type="ECO:0000259" key="5">
    <source>
        <dbReference type="PROSITE" id="PS50931"/>
    </source>
</evidence>
<evidence type="ECO:0000256" key="4">
    <source>
        <dbReference type="ARBA" id="ARBA00023163"/>
    </source>
</evidence>
<dbReference type="Pfam" id="PF00126">
    <property type="entry name" value="HTH_1"/>
    <property type="match status" value="1"/>
</dbReference>
<comment type="similarity">
    <text evidence="1">Belongs to the LysR transcriptional regulatory family.</text>
</comment>
<dbReference type="InterPro" id="IPR058163">
    <property type="entry name" value="LysR-type_TF_proteobact-type"/>
</dbReference>
<reference evidence="6 7" key="1">
    <citation type="submission" date="2019-03" db="EMBL/GenBank/DDBJ databases">
        <title>Genomic analyses of the natural microbiome of Caenorhabditis elegans.</title>
        <authorList>
            <person name="Samuel B."/>
        </authorList>
    </citation>
    <scope>NUCLEOTIDE SEQUENCE [LARGE SCALE GENOMIC DNA]</scope>
    <source>
        <strain evidence="6 7">BIGb0525</strain>
    </source>
</reference>
<dbReference type="SUPFAM" id="SSF53850">
    <property type="entry name" value="Periplasmic binding protein-like II"/>
    <property type="match status" value="1"/>
</dbReference>
<evidence type="ECO:0000256" key="1">
    <source>
        <dbReference type="ARBA" id="ARBA00009437"/>
    </source>
</evidence>
<dbReference type="InterPro" id="IPR000847">
    <property type="entry name" value="LysR_HTH_N"/>
</dbReference>
<dbReference type="RefSeq" id="WP_134173615.1">
    <property type="nucleotide sequence ID" value="NZ_SOCQ01000001.1"/>
</dbReference>
<accession>A0A4R7VTU4</accession>
<evidence type="ECO:0000313" key="7">
    <source>
        <dbReference type="Proteomes" id="UP000295804"/>
    </source>
</evidence>
<feature type="domain" description="HTH lysR-type" evidence="5">
    <location>
        <begin position="13"/>
        <end position="69"/>
    </location>
</feature>
<comment type="caution">
    <text evidence="6">The sequence shown here is derived from an EMBL/GenBank/DDBJ whole genome shotgun (WGS) entry which is preliminary data.</text>
</comment>
<dbReference type="PANTHER" id="PTHR30537:SF1">
    <property type="entry name" value="HTH-TYPE TRANSCRIPTIONAL REGULATOR PGRR"/>
    <property type="match status" value="1"/>
</dbReference>
<protein>
    <submittedName>
        <fullName evidence="6">LysR family transcriptional regulator</fullName>
    </submittedName>
</protein>
<evidence type="ECO:0000256" key="3">
    <source>
        <dbReference type="ARBA" id="ARBA00023125"/>
    </source>
</evidence>
<dbReference type="FunFam" id="1.10.10.10:FF:000001">
    <property type="entry name" value="LysR family transcriptional regulator"/>
    <property type="match status" value="1"/>
</dbReference>
<keyword evidence="2" id="KW-0805">Transcription regulation</keyword>
<dbReference type="InterPro" id="IPR005119">
    <property type="entry name" value="LysR_subst-bd"/>
</dbReference>
<dbReference type="InterPro" id="IPR036390">
    <property type="entry name" value="WH_DNA-bd_sf"/>
</dbReference>
<dbReference type="InterPro" id="IPR036388">
    <property type="entry name" value="WH-like_DNA-bd_sf"/>
</dbReference>
<dbReference type="PANTHER" id="PTHR30537">
    <property type="entry name" value="HTH-TYPE TRANSCRIPTIONAL REGULATOR"/>
    <property type="match status" value="1"/>
</dbReference>
<gene>
    <name evidence="6" type="ORF">EDF87_10139</name>
</gene>
<keyword evidence="3" id="KW-0238">DNA-binding</keyword>
<dbReference type="Gene3D" id="1.10.10.10">
    <property type="entry name" value="Winged helix-like DNA-binding domain superfamily/Winged helix DNA-binding domain"/>
    <property type="match status" value="1"/>
</dbReference>
<sequence length="317" mass="35391">MPVLPTARLSRADLADLNSFLAVERMRSFTHAAVELGITTSALSHAIRNLESRLGVRLLNRTSRTVSPTDAGAALAKRLTVGFTEISGALAALDRHRDRPSGRLRLNVLADGARLLFTKFLPLFLEAYPEVSVEVAVDDRMVDIVSAGFDAGIRFGNTIPEDYIAVRLSEELRWVAVASPRYLNANARIVIPEDLKNHNCIQIRTGNGVIYRWDFEKDGDHQAIDVPGQLCVNETTFGIEMALADRGITYCLEERVSAYLARGELQIVLPDWAPIEPAFYIYYPGRRQMPPGLRELVDLFRANLSSSPDYRRPRPSR</sequence>
<keyword evidence="4" id="KW-0804">Transcription</keyword>
<dbReference type="PROSITE" id="PS50931">
    <property type="entry name" value="HTH_LYSR"/>
    <property type="match status" value="1"/>
</dbReference>
<evidence type="ECO:0000256" key="2">
    <source>
        <dbReference type="ARBA" id="ARBA00023015"/>
    </source>
</evidence>
<dbReference type="GO" id="GO:0043565">
    <property type="term" value="F:sequence-specific DNA binding"/>
    <property type="evidence" value="ECO:0007669"/>
    <property type="project" value="TreeGrafter"/>
</dbReference>
<dbReference type="AlphaFoldDB" id="A0A4R7VTU4"/>
<dbReference type="GO" id="GO:0006351">
    <property type="term" value="P:DNA-templated transcription"/>
    <property type="evidence" value="ECO:0007669"/>
    <property type="project" value="TreeGrafter"/>
</dbReference>
<name>A0A4R7VTU4_9PSED</name>
<dbReference type="Proteomes" id="UP000295804">
    <property type="component" value="Unassembled WGS sequence"/>
</dbReference>
<dbReference type="Pfam" id="PF03466">
    <property type="entry name" value="LysR_substrate"/>
    <property type="match status" value="1"/>
</dbReference>
<dbReference type="GO" id="GO:0003700">
    <property type="term" value="F:DNA-binding transcription factor activity"/>
    <property type="evidence" value="ECO:0007669"/>
    <property type="project" value="InterPro"/>
</dbReference>
<dbReference type="PRINTS" id="PR00039">
    <property type="entry name" value="HTHLYSR"/>
</dbReference>
<evidence type="ECO:0000313" key="6">
    <source>
        <dbReference type="EMBL" id="TDV52975.1"/>
    </source>
</evidence>
<dbReference type="Gene3D" id="3.40.190.290">
    <property type="match status" value="1"/>
</dbReference>